<proteinExistence type="predicted"/>
<dbReference type="Proteomes" id="UP001458880">
    <property type="component" value="Unassembled WGS sequence"/>
</dbReference>
<dbReference type="AlphaFoldDB" id="A0AAW1KHM2"/>
<evidence type="ECO:0000313" key="2">
    <source>
        <dbReference type="EMBL" id="KAK9717993.1"/>
    </source>
</evidence>
<gene>
    <name evidence="2" type="ORF">QE152_g23437</name>
</gene>
<evidence type="ECO:0000313" key="3">
    <source>
        <dbReference type="Proteomes" id="UP001458880"/>
    </source>
</evidence>
<organism evidence="2 3">
    <name type="scientific">Popillia japonica</name>
    <name type="common">Japanese beetle</name>
    <dbReference type="NCBI Taxonomy" id="7064"/>
    <lineage>
        <taxon>Eukaryota</taxon>
        <taxon>Metazoa</taxon>
        <taxon>Ecdysozoa</taxon>
        <taxon>Arthropoda</taxon>
        <taxon>Hexapoda</taxon>
        <taxon>Insecta</taxon>
        <taxon>Pterygota</taxon>
        <taxon>Neoptera</taxon>
        <taxon>Endopterygota</taxon>
        <taxon>Coleoptera</taxon>
        <taxon>Polyphaga</taxon>
        <taxon>Scarabaeiformia</taxon>
        <taxon>Scarabaeidae</taxon>
        <taxon>Rutelinae</taxon>
        <taxon>Popillia</taxon>
    </lineage>
</organism>
<keyword evidence="3" id="KW-1185">Reference proteome</keyword>
<evidence type="ECO:0000256" key="1">
    <source>
        <dbReference type="SAM" id="Coils"/>
    </source>
</evidence>
<sequence>MENRNLECKELVREKDELTEELEEADLDLLGMTETKQKGTGEINLKEGHCMFYSGVQTNCWAKAGVGYRHTVLKFSRVCICALEKYNYKITES</sequence>
<feature type="coiled-coil region" evidence="1">
    <location>
        <begin position="1"/>
        <end position="35"/>
    </location>
</feature>
<protein>
    <submittedName>
        <fullName evidence="2">Uncharacterized protein</fullName>
    </submittedName>
</protein>
<comment type="caution">
    <text evidence="2">The sequence shown here is derived from an EMBL/GenBank/DDBJ whole genome shotgun (WGS) entry which is preliminary data.</text>
</comment>
<name>A0AAW1KHM2_POPJA</name>
<accession>A0AAW1KHM2</accession>
<reference evidence="2 3" key="1">
    <citation type="journal article" date="2024" name="BMC Genomics">
        <title>De novo assembly and annotation of Popillia japonica's genome with initial clues to its potential as an invasive pest.</title>
        <authorList>
            <person name="Cucini C."/>
            <person name="Boschi S."/>
            <person name="Funari R."/>
            <person name="Cardaioli E."/>
            <person name="Iannotti N."/>
            <person name="Marturano G."/>
            <person name="Paoli F."/>
            <person name="Bruttini M."/>
            <person name="Carapelli A."/>
            <person name="Frati F."/>
            <person name="Nardi F."/>
        </authorList>
    </citation>
    <scope>NUCLEOTIDE SEQUENCE [LARGE SCALE GENOMIC DNA]</scope>
    <source>
        <strain evidence="2">DMR45628</strain>
    </source>
</reference>
<dbReference type="EMBL" id="JASPKY010000233">
    <property type="protein sequence ID" value="KAK9717993.1"/>
    <property type="molecule type" value="Genomic_DNA"/>
</dbReference>
<keyword evidence="1" id="KW-0175">Coiled coil</keyword>